<evidence type="ECO:0000256" key="1">
    <source>
        <dbReference type="ARBA" id="ARBA00001973"/>
    </source>
</evidence>
<dbReference type="GO" id="GO:0046872">
    <property type="term" value="F:metal ion binding"/>
    <property type="evidence" value="ECO:0007669"/>
    <property type="project" value="UniProtKB-KW"/>
</dbReference>
<keyword evidence="5" id="KW-0325">Glycoprotein</keyword>
<keyword evidence="7" id="KW-0732">Signal</keyword>
<sequence length="223" mass="23785">MQITAAIFAAAAMASLANAHGYFVTPKARQPGPTFQAECGMQAYYQMSGDINGNVQGLEQTVKGQSDYNPAQCNLWKCKGMKYQDNTANIQTYTPGESVPMNFQIRAPHTGSANVSIIDLSTPHGTVLGSPLISWSVYASTSTSIPASEENFSVTMPTNLGSKCAAKGACAIQMYWDAPSVQQTYESCVDFTLSAAGAGKREEMMGRVHGRDFGARAVGVVEE</sequence>
<feature type="chain" id="PRO_5020467623" description="Chitin-binding type-4 domain-containing protein" evidence="7">
    <location>
        <begin position="20"/>
        <end position="223"/>
    </location>
</feature>
<comment type="caution">
    <text evidence="9">The sequence shown here is derived from an EMBL/GenBank/DDBJ whole genome shotgun (WGS) entry which is preliminary data.</text>
</comment>
<keyword evidence="4" id="KW-1015">Disulfide bond</keyword>
<evidence type="ECO:0000256" key="6">
    <source>
        <dbReference type="ARBA" id="ARBA00034311"/>
    </source>
</evidence>
<organism evidence="9 10">
    <name type="scientific">Friedmanniomyces endolithicus</name>
    <dbReference type="NCBI Taxonomy" id="329885"/>
    <lineage>
        <taxon>Eukaryota</taxon>
        <taxon>Fungi</taxon>
        <taxon>Dikarya</taxon>
        <taxon>Ascomycota</taxon>
        <taxon>Pezizomycotina</taxon>
        <taxon>Dothideomycetes</taxon>
        <taxon>Dothideomycetidae</taxon>
        <taxon>Mycosphaerellales</taxon>
        <taxon>Teratosphaeriaceae</taxon>
        <taxon>Friedmanniomyces</taxon>
    </lineage>
</organism>
<dbReference type="Proteomes" id="UP000310066">
    <property type="component" value="Unassembled WGS sequence"/>
</dbReference>
<evidence type="ECO:0000256" key="2">
    <source>
        <dbReference type="ARBA" id="ARBA00022723"/>
    </source>
</evidence>
<evidence type="ECO:0000256" key="5">
    <source>
        <dbReference type="ARBA" id="ARBA00023180"/>
    </source>
</evidence>
<evidence type="ECO:0000256" key="3">
    <source>
        <dbReference type="ARBA" id="ARBA00023008"/>
    </source>
</evidence>
<dbReference type="PANTHER" id="PTHR36575:SF2">
    <property type="entry name" value="CHITIN-BINDING TYPE-4 DOMAIN-CONTAINING PROTEIN-RELATED"/>
    <property type="match status" value="1"/>
</dbReference>
<evidence type="ECO:0000313" key="10">
    <source>
        <dbReference type="Proteomes" id="UP000310066"/>
    </source>
</evidence>
<proteinExistence type="inferred from homology"/>
<feature type="domain" description="Chitin-binding type-4" evidence="8">
    <location>
        <begin position="20"/>
        <end position="191"/>
    </location>
</feature>
<name>A0A4U0UG35_9PEZI</name>
<dbReference type="EMBL" id="NAJP01000083">
    <property type="protein sequence ID" value="TKA33912.1"/>
    <property type="molecule type" value="Genomic_DNA"/>
</dbReference>
<evidence type="ECO:0000256" key="4">
    <source>
        <dbReference type="ARBA" id="ARBA00023157"/>
    </source>
</evidence>
<feature type="signal peptide" evidence="7">
    <location>
        <begin position="1"/>
        <end position="19"/>
    </location>
</feature>
<keyword evidence="2" id="KW-0479">Metal-binding</keyword>
<dbReference type="InterPro" id="IPR004302">
    <property type="entry name" value="Cellulose/chitin-bd_N"/>
</dbReference>
<comment type="cofactor">
    <cofactor evidence="1">
        <name>Cu(2+)</name>
        <dbReference type="ChEBI" id="CHEBI:29036"/>
    </cofactor>
</comment>
<dbReference type="OrthoDB" id="120613at2759"/>
<keyword evidence="3" id="KW-0186">Copper</keyword>
<dbReference type="Pfam" id="PF03067">
    <property type="entry name" value="LPMO_10"/>
    <property type="match status" value="1"/>
</dbReference>
<evidence type="ECO:0000313" key="9">
    <source>
        <dbReference type="EMBL" id="TKA33912.1"/>
    </source>
</evidence>
<protein>
    <recommendedName>
        <fullName evidence="8">Chitin-binding type-4 domain-containing protein</fullName>
    </recommendedName>
</protein>
<dbReference type="Gene3D" id="2.70.50.70">
    <property type="match status" value="1"/>
</dbReference>
<gene>
    <name evidence="9" type="ORF">B0A54_15092</name>
</gene>
<reference evidence="9 10" key="1">
    <citation type="submission" date="2017-03" db="EMBL/GenBank/DDBJ databases">
        <title>Genomes of endolithic fungi from Antarctica.</title>
        <authorList>
            <person name="Coleine C."/>
            <person name="Masonjones S."/>
            <person name="Stajich J.E."/>
        </authorList>
    </citation>
    <scope>NUCLEOTIDE SEQUENCE [LARGE SCALE GENOMIC DNA]</scope>
    <source>
        <strain evidence="9 10">CCFEE 5311</strain>
    </source>
</reference>
<evidence type="ECO:0000259" key="8">
    <source>
        <dbReference type="Pfam" id="PF03067"/>
    </source>
</evidence>
<dbReference type="AlphaFoldDB" id="A0A4U0UG35"/>
<dbReference type="PANTHER" id="PTHR36575">
    <property type="entry name" value="BINDING PROTEIN, PUTATIVE (AFU_ORTHOLOGUE AFUA_1G14430)-RELATED"/>
    <property type="match status" value="1"/>
</dbReference>
<dbReference type="InterPro" id="IPR052282">
    <property type="entry name" value="Starch-active_LPMO"/>
</dbReference>
<comment type="similarity">
    <text evidence="6">Belongs to the polysaccharide monooxygenase AA13 family.</text>
</comment>
<accession>A0A4U0UG35</accession>
<evidence type="ECO:0000256" key="7">
    <source>
        <dbReference type="SAM" id="SignalP"/>
    </source>
</evidence>